<dbReference type="AlphaFoldDB" id="A0A5C6RXG9"/>
<feature type="transmembrane region" description="Helical" evidence="8">
    <location>
        <begin position="69"/>
        <end position="89"/>
    </location>
</feature>
<keyword evidence="7" id="KW-0479">Metal-binding</keyword>
<feature type="transmembrane region" description="Helical" evidence="8">
    <location>
        <begin position="288"/>
        <end position="317"/>
    </location>
</feature>
<dbReference type="GO" id="GO:0005886">
    <property type="term" value="C:plasma membrane"/>
    <property type="evidence" value="ECO:0007669"/>
    <property type="project" value="UniProtKB-SubCell"/>
</dbReference>
<accession>A0A5C6RXG9</accession>
<keyword evidence="2" id="KW-1003">Cell membrane</keyword>
<feature type="transmembrane region" description="Helical" evidence="8">
    <location>
        <begin position="159"/>
        <end position="179"/>
    </location>
</feature>
<keyword evidence="5 8" id="KW-1133">Transmembrane helix</keyword>
<dbReference type="GO" id="GO:0046872">
    <property type="term" value="F:metal ion binding"/>
    <property type="evidence" value="ECO:0007669"/>
    <property type="project" value="UniProtKB-KW"/>
</dbReference>
<feature type="binding site" evidence="7">
    <location>
        <position position="213"/>
    </location>
    <ligand>
        <name>Mg(2+)</name>
        <dbReference type="ChEBI" id="CHEBI:18420"/>
    </ligand>
</feature>
<comment type="subcellular location">
    <subcellularLocation>
        <location evidence="1">Cell membrane</location>
        <topology evidence="1">Multi-pass membrane protein</topology>
    </subcellularLocation>
</comment>
<dbReference type="Proteomes" id="UP000321580">
    <property type="component" value="Unassembled WGS sequence"/>
</dbReference>
<dbReference type="CDD" id="cd06853">
    <property type="entry name" value="GT_WecA_like"/>
    <property type="match status" value="1"/>
</dbReference>
<evidence type="ECO:0000256" key="4">
    <source>
        <dbReference type="ARBA" id="ARBA00022692"/>
    </source>
</evidence>
<evidence type="ECO:0000256" key="5">
    <source>
        <dbReference type="ARBA" id="ARBA00022989"/>
    </source>
</evidence>
<dbReference type="GO" id="GO:0071555">
    <property type="term" value="P:cell wall organization"/>
    <property type="evidence" value="ECO:0007669"/>
    <property type="project" value="TreeGrafter"/>
</dbReference>
<evidence type="ECO:0000256" key="1">
    <source>
        <dbReference type="ARBA" id="ARBA00004651"/>
    </source>
</evidence>
<keyword evidence="4 8" id="KW-0812">Transmembrane</keyword>
<dbReference type="GO" id="GO:0016780">
    <property type="term" value="F:phosphotransferase activity, for other substituted phosphate groups"/>
    <property type="evidence" value="ECO:0007669"/>
    <property type="project" value="InterPro"/>
</dbReference>
<dbReference type="OrthoDB" id="9783652at2"/>
<evidence type="ECO:0000256" key="7">
    <source>
        <dbReference type="PIRSR" id="PIRSR600715-1"/>
    </source>
</evidence>
<keyword evidence="6 8" id="KW-0472">Membrane</keyword>
<evidence type="ECO:0000256" key="6">
    <source>
        <dbReference type="ARBA" id="ARBA00023136"/>
    </source>
</evidence>
<dbReference type="InterPro" id="IPR000715">
    <property type="entry name" value="Glycosyl_transferase_4"/>
</dbReference>
<feature type="transmembrane region" description="Helical" evidence="8">
    <location>
        <begin position="323"/>
        <end position="342"/>
    </location>
</feature>
<evidence type="ECO:0000313" key="9">
    <source>
        <dbReference type="EMBL" id="TXB66290.1"/>
    </source>
</evidence>
<evidence type="ECO:0000256" key="2">
    <source>
        <dbReference type="ARBA" id="ARBA00022475"/>
    </source>
</evidence>
<name>A0A5C6RXG9_9BACT</name>
<evidence type="ECO:0000256" key="8">
    <source>
        <dbReference type="SAM" id="Phobius"/>
    </source>
</evidence>
<protein>
    <submittedName>
        <fullName evidence="9">Undecaprenyl/decaprenyl-phosphate alpha-N-acetylglucosaminyl 1-phosphate transferase</fullName>
    </submittedName>
</protein>
<dbReference type="GO" id="GO:0044038">
    <property type="term" value="P:cell wall macromolecule biosynthetic process"/>
    <property type="evidence" value="ECO:0007669"/>
    <property type="project" value="TreeGrafter"/>
</dbReference>
<gene>
    <name evidence="9" type="ORF">FRY97_05615</name>
</gene>
<evidence type="ECO:0000313" key="10">
    <source>
        <dbReference type="Proteomes" id="UP000321580"/>
    </source>
</evidence>
<comment type="cofactor">
    <cofactor evidence="7">
        <name>Mg(2+)</name>
        <dbReference type="ChEBI" id="CHEBI:18420"/>
    </cofactor>
</comment>
<keyword evidence="3 9" id="KW-0808">Transferase</keyword>
<dbReference type="EMBL" id="VOOR01000008">
    <property type="protein sequence ID" value="TXB66290.1"/>
    <property type="molecule type" value="Genomic_DNA"/>
</dbReference>
<sequence length="356" mass="38612">MFILVLCFLTAFALSYLAIPHIIKVARDRNLCEEPGERSSHTVSTPALGGIGIFCGTVFAVVMWTPFQFFSNLQYILCALIIVFLVGLKDDLMPLQPVNKILGQVMAAAIIVFPGGISLQSFYGIFGLAEALPVPVFAGISLFVILVFINAFNLIDGINGLAGSTGALVAGVLGCWFLWAGRVELAVLSFGLVGAVLAFLRYNYTPAKTFMGDSGSMLIGTVCAVLAIEFITVNDSLSASSPYYMHSGPVVAIGVMILPLFDTLRVFLTRLFRRQSPFLADRRHIHHLMIDLGLSHMQATAVLTAVNVLFVTLVIALDAVLELHVLLALILGLASALTFWLHRSVVRRRQLRGWAA</sequence>
<reference evidence="9 10" key="1">
    <citation type="submission" date="2019-08" db="EMBL/GenBank/DDBJ databases">
        <title>Genome of Phaeodactylibacter luteus.</title>
        <authorList>
            <person name="Bowman J.P."/>
        </authorList>
    </citation>
    <scope>NUCLEOTIDE SEQUENCE [LARGE SCALE GENOMIC DNA]</scope>
    <source>
        <strain evidence="9 10">KCTC 42180</strain>
    </source>
</reference>
<proteinExistence type="predicted"/>
<evidence type="ECO:0000256" key="3">
    <source>
        <dbReference type="ARBA" id="ARBA00022679"/>
    </source>
</evidence>
<dbReference type="PANTHER" id="PTHR22926">
    <property type="entry name" value="PHOSPHO-N-ACETYLMURAMOYL-PENTAPEPTIDE-TRANSFERASE"/>
    <property type="match status" value="1"/>
</dbReference>
<feature type="binding site" evidence="7">
    <location>
        <position position="153"/>
    </location>
    <ligand>
        <name>Mg(2+)</name>
        <dbReference type="ChEBI" id="CHEBI:18420"/>
    </ligand>
</feature>
<organism evidence="9 10">
    <name type="scientific">Phaeodactylibacter luteus</name>
    <dbReference type="NCBI Taxonomy" id="1564516"/>
    <lineage>
        <taxon>Bacteria</taxon>
        <taxon>Pseudomonadati</taxon>
        <taxon>Bacteroidota</taxon>
        <taxon>Saprospiria</taxon>
        <taxon>Saprospirales</taxon>
        <taxon>Haliscomenobacteraceae</taxon>
        <taxon>Phaeodactylibacter</taxon>
    </lineage>
</organism>
<feature type="transmembrane region" description="Helical" evidence="8">
    <location>
        <begin position="101"/>
        <end position="126"/>
    </location>
</feature>
<keyword evidence="10" id="KW-1185">Reference proteome</keyword>
<dbReference type="GO" id="GO:0009103">
    <property type="term" value="P:lipopolysaccharide biosynthetic process"/>
    <property type="evidence" value="ECO:0007669"/>
    <property type="project" value="TreeGrafter"/>
</dbReference>
<dbReference type="Pfam" id="PF00953">
    <property type="entry name" value="Glycos_transf_4"/>
    <property type="match status" value="1"/>
</dbReference>
<feature type="transmembrane region" description="Helical" evidence="8">
    <location>
        <begin position="185"/>
        <end position="204"/>
    </location>
</feature>
<feature type="transmembrane region" description="Helical" evidence="8">
    <location>
        <begin position="132"/>
        <end position="152"/>
    </location>
</feature>
<dbReference type="RefSeq" id="WP_147166459.1">
    <property type="nucleotide sequence ID" value="NZ_VOOR01000008.1"/>
</dbReference>
<keyword evidence="7" id="KW-0460">Magnesium</keyword>
<dbReference type="PANTHER" id="PTHR22926:SF3">
    <property type="entry name" value="UNDECAPRENYL-PHOSPHATE ALPHA-N-ACETYLGLUCOSAMINYL 1-PHOSPHATE TRANSFERASE"/>
    <property type="match status" value="1"/>
</dbReference>
<feature type="transmembrane region" description="Helical" evidence="8">
    <location>
        <begin position="245"/>
        <end position="268"/>
    </location>
</feature>
<feature type="transmembrane region" description="Helical" evidence="8">
    <location>
        <begin position="216"/>
        <end position="233"/>
    </location>
</feature>
<comment type="caution">
    <text evidence="9">The sequence shown here is derived from an EMBL/GenBank/DDBJ whole genome shotgun (WGS) entry which is preliminary data.</text>
</comment>